<organism evidence="1 2">
    <name type="scientific">Vibrio aquimaris</name>
    <dbReference type="NCBI Taxonomy" id="2587862"/>
    <lineage>
        <taxon>Bacteria</taxon>
        <taxon>Pseudomonadati</taxon>
        <taxon>Pseudomonadota</taxon>
        <taxon>Gammaproteobacteria</taxon>
        <taxon>Vibrionales</taxon>
        <taxon>Vibrionaceae</taxon>
        <taxon>Vibrio</taxon>
    </lineage>
</organism>
<gene>
    <name evidence="1" type="ORF">FIV01_20365</name>
</gene>
<proteinExistence type="predicted"/>
<reference evidence="1 2" key="1">
    <citation type="submission" date="2019-10" db="EMBL/GenBank/DDBJ databases">
        <title>Complete genome sequence of Vibrio sp. strain THAF100, isolated from non-filtered water from the water column of tank 6 of a marine aquarium containing stony-coral fragments. Water maintained at 26 degree C.</title>
        <authorList>
            <person name="Ruckert C."/>
            <person name="Franco A."/>
            <person name="Kalinowski J."/>
            <person name="Glaeser S."/>
        </authorList>
    </citation>
    <scope>NUCLEOTIDE SEQUENCE [LARGE SCALE GENOMIC DNA]</scope>
    <source>
        <strain evidence="1 2">THAF100</strain>
        <plasmid evidence="2">pthaf100_a</plasmid>
    </source>
</reference>
<dbReference type="Proteomes" id="UP000326936">
    <property type="component" value="Plasmid pTHAF100_a"/>
</dbReference>
<evidence type="ECO:0000313" key="2">
    <source>
        <dbReference type="Proteomes" id="UP000326936"/>
    </source>
</evidence>
<accession>A0A5P9CR95</accession>
<sequence length="147" mass="17066">MEHDYTLLYLENTSSDELEELSLRIIHRLIDEQSMTELFTFDSEETDSEDKFQQAQFDALLRMSAIALSQLPALFSDSEHSAQNIRRMQRLLLWHFYAVSFKLEQAILLETHCAHVEVLLDEAPSNTIEWVASLTDLLRQYATIASK</sequence>
<dbReference type="AlphaFoldDB" id="A0A5P9CR95"/>
<protein>
    <submittedName>
        <fullName evidence="1">Uncharacterized protein</fullName>
    </submittedName>
</protein>
<dbReference type="EMBL" id="CP045351">
    <property type="protein sequence ID" value="QFT28758.1"/>
    <property type="molecule type" value="Genomic_DNA"/>
</dbReference>
<keyword evidence="2" id="KW-1185">Reference proteome</keyword>
<dbReference type="KEGG" id="vaq:FIV01_20365"/>
<evidence type="ECO:0000313" key="1">
    <source>
        <dbReference type="EMBL" id="QFT28758.1"/>
    </source>
</evidence>
<dbReference type="RefSeq" id="WP_152432711.1">
    <property type="nucleotide sequence ID" value="NZ_CBCSDK010000012.1"/>
</dbReference>
<keyword evidence="1" id="KW-0614">Plasmid</keyword>
<dbReference type="OrthoDB" id="5892361at2"/>
<name>A0A5P9CR95_9VIBR</name>
<geneLocation type="plasmid" evidence="2">
    <name>pthaf100_a</name>
</geneLocation>